<keyword evidence="3" id="KW-1185">Reference proteome</keyword>
<proteinExistence type="predicted"/>
<evidence type="ECO:0000313" key="2">
    <source>
        <dbReference type="EMBL" id="KAH3867166.1"/>
    </source>
</evidence>
<feature type="region of interest" description="Disordered" evidence="1">
    <location>
        <begin position="28"/>
        <end position="75"/>
    </location>
</feature>
<gene>
    <name evidence="2" type="ORF">DPMN_030291</name>
</gene>
<reference evidence="2" key="1">
    <citation type="journal article" date="2019" name="bioRxiv">
        <title>The Genome of the Zebra Mussel, Dreissena polymorpha: A Resource for Invasive Species Research.</title>
        <authorList>
            <person name="McCartney M.A."/>
            <person name="Auch B."/>
            <person name="Kono T."/>
            <person name="Mallez S."/>
            <person name="Zhang Y."/>
            <person name="Obille A."/>
            <person name="Becker A."/>
            <person name="Abrahante J.E."/>
            <person name="Garbe J."/>
            <person name="Badalamenti J.P."/>
            <person name="Herman A."/>
            <person name="Mangelson H."/>
            <person name="Liachko I."/>
            <person name="Sullivan S."/>
            <person name="Sone E.D."/>
            <person name="Koren S."/>
            <person name="Silverstein K.A.T."/>
            <person name="Beckman K.B."/>
            <person name="Gohl D.M."/>
        </authorList>
    </citation>
    <scope>NUCLEOTIDE SEQUENCE</scope>
    <source>
        <strain evidence="2">Duluth1</strain>
        <tissue evidence="2">Whole animal</tissue>
    </source>
</reference>
<dbReference type="Proteomes" id="UP000828390">
    <property type="component" value="Unassembled WGS sequence"/>
</dbReference>
<accession>A0A9D4RG12</accession>
<evidence type="ECO:0000313" key="3">
    <source>
        <dbReference type="Proteomes" id="UP000828390"/>
    </source>
</evidence>
<name>A0A9D4RG12_DREPO</name>
<protein>
    <submittedName>
        <fullName evidence="2">Uncharacterized protein</fullName>
    </submittedName>
</protein>
<comment type="caution">
    <text evidence="2">The sequence shown here is derived from an EMBL/GenBank/DDBJ whole genome shotgun (WGS) entry which is preliminary data.</text>
</comment>
<organism evidence="2 3">
    <name type="scientific">Dreissena polymorpha</name>
    <name type="common">Zebra mussel</name>
    <name type="synonym">Mytilus polymorpha</name>
    <dbReference type="NCBI Taxonomy" id="45954"/>
    <lineage>
        <taxon>Eukaryota</taxon>
        <taxon>Metazoa</taxon>
        <taxon>Spiralia</taxon>
        <taxon>Lophotrochozoa</taxon>
        <taxon>Mollusca</taxon>
        <taxon>Bivalvia</taxon>
        <taxon>Autobranchia</taxon>
        <taxon>Heteroconchia</taxon>
        <taxon>Euheterodonta</taxon>
        <taxon>Imparidentia</taxon>
        <taxon>Neoheterodontei</taxon>
        <taxon>Myida</taxon>
        <taxon>Dreissenoidea</taxon>
        <taxon>Dreissenidae</taxon>
        <taxon>Dreissena</taxon>
    </lineage>
</organism>
<evidence type="ECO:0000256" key="1">
    <source>
        <dbReference type="SAM" id="MobiDB-lite"/>
    </source>
</evidence>
<dbReference type="AlphaFoldDB" id="A0A9D4RG12"/>
<dbReference type="EMBL" id="JAIWYP010000002">
    <property type="protein sequence ID" value="KAH3867166.1"/>
    <property type="molecule type" value="Genomic_DNA"/>
</dbReference>
<sequence length="75" mass="8024">MNGDAPGDNKSSTGKVFKLLYLRINRESQGRNGNNWHGTRNYRDGAVAPPGPIVPGRATAPPVEARECKPGSYGT</sequence>
<reference evidence="2" key="2">
    <citation type="submission" date="2020-11" db="EMBL/GenBank/DDBJ databases">
        <authorList>
            <person name="McCartney M.A."/>
            <person name="Auch B."/>
            <person name="Kono T."/>
            <person name="Mallez S."/>
            <person name="Becker A."/>
            <person name="Gohl D.M."/>
            <person name="Silverstein K.A.T."/>
            <person name="Koren S."/>
            <person name="Bechman K.B."/>
            <person name="Herman A."/>
            <person name="Abrahante J.E."/>
            <person name="Garbe J."/>
        </authorList>
    </citation>
    <scope>NUCLEOTIDE SEQUENCE</scope>
    <source>
        <strain evidence="2">Duluth1</strain>
        <tissue evidence="2">Whole animal</tissue>
    </source>
</reference>